<evidence type="ECO:0000313" key="2">
    <source>
        <dbReference type="EMBL" id="SDI24765.1"/>
    </source>
</evidence>
<keyword evidence="3" id="KW-1185">Reference proteome</keyword>
<name>A0A1G8J0F0_9ACTN</name>
<gene>
    <name evidence="2" type="ORF">SAMN05421505_14036</name>
</gene>
<organism evidence="2 3">
    <name type="scientific">Sinosporangium album</name>
    <dbReference type="NCBI Taxonomy" id="504805"/>
    <lineage>
        <taxon>Bacteria</taxon>
        <taxon>Bacillati</taxon>
        <taxon>Actinomycetota</taxon>
        <taxon>Actinomycetes</taxon>
        <taxon>Streptosporangiales</taxon>
        <taxon>Streptosporangiaceae</taxon>
        <taxon>Sinosporangium</taxon>
    </lineage>
</organism>
<feature type="transmembrane region" description="Helical" evidence="1">
    <location>
        <begin position="30"/>
        <end position="49"/>
    </location>
</feature>
<keyword evidence="1" id="KW-1133">Transmembrane helix</keyword>
<dbReference type="RefSeq" id="WP_093174782.1">
    <property type="nucleotide sequence ID" value="NZ_FNCN01000040.1"/>
</dbReference>
<keyword evidence="1" id="KW-0812">Transmembrane</keyword>
<accession>A0A1G8J0F0</accession>
<dbReference type="Proteomes" id="UP000198923">
    <property type="component" value="Unassembled WGS sequence"/>
</dbReference>
<proteinExistence type="predicted"/>
<evidence type="ECO:0000256" key="1">
    <source>
        <dbReference type="SAM" id="Phobius"/>
    </source>
</evidence>
<evidence type="ECO:0000313" key="3">
    <source>
        <dbReference type="Proteomes" id="UP000198923"/>
    </source>
</evidence>
<keyword evidence="1" id="KW-0472">Membrane</keyword>
<sequence length="108" mass="11941">MLFAPAMAGSSTLSFQVYLALPLELDSSEAVSVLFVVFVIVAVVGQMRVTHWARRRWSGPQAIAWGLDARGRGGGRSCRRAARAAGQRREVTRGEWRNLPVIPFFLLI</sequence>
<reference evidence="2 3" key="1">
    <citation type="submission" date="2016-10" db="EMBL/GenBank/DDBJ databases">
        <authorList>
            <person name="de Groot N.N."/>
        </authorList>
    </citation>
    <scope>NUCLEOTIDE SEQUENCE [LARGE SCALE GENOMIC DNA]</scope>
    <source>
        <strain evidence="2 3">CPCC 201354</strain>
    </source>
</reference>
<protein>
    <submittedName>
        <fullName evidence="2">Uncharacterized protein</fullName>
    </submittedName>
</protein>
<dbReference type="STRING" id="504805.SAMN05421505_14036"/>
<dbReference type="AlphaFoldDB" id="A0A1G8J0F0"/>
<dbReference type="EMBL" id="FNCN01000040">
    <property type="protein sequence ID" value="SDI24765.1"/>
    <property type="molecule type" value="Genomic_DNA"/>
</dbReference>